<keyword evidence="2" id="KW-1003">Cell membrane</keyword>
<dbReference type="EMBL" id="OZ022412">
    <property type="protein sequence ID" value="CAK9442244.1"/>
    <property type="molecule type" value="Genomic_DNA"/>
</dbReference>
<dbReference type="Proteomes" id="UP001497383">
    <property type="component" value="Chromosome 8"/>
</dbReference>
<dbReference type="PANTHER" id="PTHR34187">
    <property type="entry name" value="FGR18P"/>
    <property type="match status" value="1"/>
</dbReference>
<evidence type="ECO:0000256" key="3">
    <source>
        <dbReference type="ARBA" id="ARBA00022692"/>
    </source>
</evidence>
<reference evidence="8 9" key="1">
    <citation type="submission" date="2024-03" db="EMBL/GenBank/DDBJ databases">
        <authorList>
            <person name="Brejova B."/>
        </authorList>
    </citation>
    <scope>NUCLEOTIDE SEQUENCE [LARGE SCALE GENOMIC DNA]</scope>
    <source>
        <strain evidence="8 9">CBS 14171</strain>
    </source>
</reference>
<dbReference type="RefSeq" id="XP_066832925.1">
    <property type="nucleotide sequence ID" value="XM_066976379.1"/>
</dbReference>
<keyword evidence="4 6" id="KW-1133">Transmembrane helix</keyword>
<gene>
    <name evidence="8" type="ORF">LODBEIA_P59870</name>
</gene>
<feature type="domain" description="DUF202" evidence="7">
    <location>
        <begin position="21"/>
        <end position="112"/>
    </location>
</feature>
<sequence length="149" mass="16624">MPSLFQVPKRLTLANKGSVARDHLANERTLLSWTRTSLTFLTFGVGFMQFFRLEQKTQCSDLAQPLPPSASLYDHDVTSSVIALCRPIGAMCVIMGILTLIFGGVRFFHVQSMLLNDQFPISRFAVVVLILINLAILILLLVLNFKLSL</sequence>
<keyword evidence="5 6" id="KW-0472">Membrane</keyword>
<evidence type="ECO:0000256" key="5">
    <source>
        <dbReference type="ARBA" id="ARBA00023136"/>
    </source>
</evidence>
<evidence type="ECO:0000256" key="1">
    <source>
        <dbReference type="ARBA" id="ARBA00004651"/>
    </source>
</evidence>
<accession>A0ABP0ZVE6</accession>
<proteinExistence type="predicted"/>
<evidence type="ECO:0000313" key="8">
    <source>
        <dbReference type="EMBL" id="CAK9442244.1"/>
    </source>
</evidence>
<dbReference type="InterPro" id="IPR052053">
    <property type="entry name" value="IM_YidH-like"/>
</dbReference>
<evidence type="ECO:0000256" key="2">
    <source>
        <dbReference type="ARBA" id="ARBA00022475"/>
    </source>
</evidence>
<name>A0ABP0ZVE6_9ASCO</name>
<dbReference type="InterPro" id="IPR003807">
    <property type="entry name" value="DUF202"/>
</dbReference>
<dbReference type="GeneID" id="92211183"/>
<organism evidence="8 9">
    <name type="scientific">Lodderomyces beijingensis</name>
    <dbReference type="NCBI Taxonomy" id="1775926"/>
    <lineage>
        <taxon>Eukaryota</taxon>
        <taxon>Fungi</taxon>
        <taxon>Dikarya</taxon>
        <taxon>Ascomycota</taxon>
        <taxon>Saccharomycotina</taxon>
        <taxon>Pichiomycetes</taxon>
        <taxon>Debaryomycetaceae</taxon>
        <taxon>Candida/Lodderomyces clade</taxon>
        <taxon>Lodderomyces</taxon>
    </lineage>
</organism>
<keyword evidence="9" id="KW-1185">Reference proteome</keyword>
<dbReference type="PANTHER" id="PTHR34187:SF2">
    <property type="entry name" value="DUF202 DOMAIN-CONTAINING PROTEIN"/>
    <property type="match status" value="1"/>
</dbReference>
<keyword evidence="3 6" id="KW-0812">Transmembrane</keyword>
<evidence type="ECO:0000313" key="9">
    <source>
        <dbReference type="Proteomes" id="UP001497383"/>
    </source>
</evidence>
<evidence type="ECO:0000256" key="6">
    <source>
        <dbReference type="SAM" id="Phobius"/>
    </source>
</evidence>
<protein>
    <recommendedName>
        <fullName evidence="7">DUF202 domain-containing protein</fullName>
    </recommendedName>
</protein>
<comment type="subcellular location">
    <subcellularLocation>
        <location evidence="1">Cell membrane</location>
        <topology evidence="1">Multi-pass membrane protein</topology>
    </subcellularLocation>
</comment>
<evidence type="ECO:0000259" key="7">
    <source>
        <dbReference type="Pfam" id="PF02656"/>
    </source>
</evidence>
<feature type="transmembrane region" description="Helical" evidence="6">
    <location>
        <begin position="121"/>
        <end position="143"/>
    </location>
</feature>
<feature type="transmembrane region" description="Helical" evidence="6">
    <location>
        <begin position="88"/>
        <end position="109"/>
    </location>
</feature>
<dbReference type="Pfam" id="PF02656">
    <property type="entry name" value="DUF202"/>
    <property type="match status" value="1"/>
</dbReference>
<evidence type="ECO:0000256" key="4">
    <source>
        <dbReference type="ARBA" id="ARBA00022989"/>
    </source>
</evidence>